<protein>
    <submittedName>
        <fullName evidence="1">Uncharacterized protein</fullName>
    </submittedName>
</protein>
<evidence type="ECO:0000313" key="2">
    <source>
        <dbReference type="Proteomes" id="UP000066284"/>
    </source>
</evidence>
<proteinExistence type="predicted"/>
<accession>A0A0S4KYC2</accession>
<keyword evidence="2" id="KW-1185">Reference proteome</keyword>
<dbReference type="AlphaFoldDB" id="A0A0S4KYC2"/>
<organism evidence="1 2">
    <name type="scientific">Candidatus Nitrospira inopinata</name>
    <dbReference type="NCBI Taxonomy" id="1715989"/>
    <lineage>
        <taxon>Bacteria</taxon>
        <taxon>Pseudomonadati</taxon>
        <taxon>Nitrospirota</taxon>
        <taxon>Nitrospiria</taxon>
        <taxon>Nitrospirales</taxon>
        <taxon>Nitrospiraceae</taxon>
        <taxon>Nitrospira</taxon>
    </lineage>
</organism>
<evidence type="ECO:0000313" key="1">
    <source>
        <dbReference type="EMBL" id="CUQ68200.1"/>
    </source>
</evidence>
<sequence>MQEDAMTTENRIKITDPERLTLLYERFRDVCLVEKEVWKEIFMPRDVTVGPVRTNFQDRYDVEIDDPLVEAALEANIPRGKEALGAAIHEYRAHLSFWKRAT</sequence>
<gene>
    <name evidence="1" type="ORF">NITINOP_3228</name>
</gene>
<dbReference type="Proteomes" id="UP000066284">
    <property type="component" value="Chromosome 1"/>
</dbReference>
<dbReference type="EMBL" id="LN885086">
    <property type="protein sequence ID" value="CUQ68200.1"/>
    <property type="molecule type" value="Genomic_DNA"/>
</dbReference>
<dbReference type="KEGG" id="nio:NITINOP_3228"/>
<name>A0A0S4KYC2_9BACT</name>
<reference evidence="2" key="1">
    <citation type="submission" date="2015-09" db="EMBL/GenBank/DDBJ databases">
        <authorList>
            <person name="Daims H."/>
        </authorList>
    </citation>
    <scope>NUCLEOTIDE SEQUENCE [LARGE SCALE GENOMIC DNA]</scope>
</reference>